<dbReference type="EMBL" id="JACJVJ010000002">
    <property type="protein sequence ID" value="MBC2778448.1"/>
    <property type="molecule type" value="Genomic_DNA"/>
</dbReference>
<organism evidence="1 2">
    <name type="scientific">Parasphingopyxis marina</name>
    <dbReference type="NCBI Taxonomy" id="2761622"/>
    <lineage>
        <taxon>Bacteria</taxon>
        <taxon>Pseudomonadati</taxon>
        <taxon>Pseudomonadota</taxon>
        <taxon>Alphaproteobacteria</taxon>
        <taxon>Sphingomonadales</taxon>
        <taxon>Sphingomonadaceae</taxon>
        <taxon>Parasphingopyxis</taxon>
    </lineage>
</organism>
<evidence type="ECO:0000313" key="2">
    <source>
        <dbReference type="Proteomes" id="UP000564378"/>
    </source>
</evidence>
<evidence type="ECO:0000313" key="1">
    <source>
        <dbReference type="EMBL" id="MBC2778448.1"/>
    </source>
</evidence>
<sequence>MDGAPLAESAMLCVSPGQSRIIAFDSFAQDSMTSVAIAEDGETAARRFRVGPVDAGASQRHYPLTDAETGADAGSVHMVAPGAYGDPGAIYMPALSSVTIGGERTDCLFDPGMRYMGYSRDSIVTVVEAEEGGLVLSRWRMGEAQPETRRTGGRWTDDGRDLTVFLFPAEDAIYSLAGTRGPLLEYPAWWASTGFMRVATDHPLGYFLADMRRAGTPDERLPYALALHFERLDICRHLAGEWGGGAERNAQVTESWARNGCADLPANQRHFLAAFRGDRAVRDALRLFDLSDLFDADWPHR</sequence>
<comment type="caution">
    <text evidence="1">The sequence shown here is derived from an EMBL/GenBank/DDBJ whole genome shotgun (WGS) entry which is preliminary data.</text>
</comment>
<dbReference type="AlphaFoldDB" id="A0A842HWG6"/>
<gene>
    <name evidence="1" type="ORF">H6P80_12550</name>
</gene>
<protein>
    <submittedName>
        <fullName evidence="1">Uncharacterized protein</fullName>
    </submittedName>
</protein>
<dbReference type="Proteomes" id="UP000564378">
    <property type="component" value="Unassembled WGS sequence"/>
</dbReference>
<reference evidence="1 2" key="1">
    <citation type="submission" date="2020-08" db="EMBL/GenBank/DDBJ databases">
        <title>Draft genome sequence of Parasphingopyxis sp. GrpM-11.</title>
        <authorList>
            <person name="Oh J."/>
            <person name="Roh D.-H."/>
        </authorList>
    </citation>
    <scope>NUCLEOTIDE SEQUENCE [LARGE SCALE GENOMIC DNA]</scope>
    <source>
        <strain evidence="1 2">GrpM-11</strain>
    </source>
</reference>
<name>A0A842HWG6_9SPHN</name>
<proteinExistence type="predicted"/>
<accession>A0A842HWG6</accession>
<keyword evidence="2" id="KW-1185">Reference proteome</keyword>
<dbReference type="RefSeq" id="WP_185801702.1">
    <property type="nucleotide sequence ID" value="NZ_JACJVJ010000002.1"/>
</dbReference>